<dbReference type="EMBL" id="CP006736">
    <property type="protein sequence ID" value="AHA65106.1"/>
    <property type="molecule type" value="Genomic_DNA"/>
</dbReference>
<comment type="catalytic activity">
    <reaction evidence="7">
        <text>L-leucine(in) + H(+)(out) = L-leucine(out) + H(+)(in)</text>
        <dbReference type="Rhea" id="RHEA:28731"/>
        <dbReference type="ChEBI" id="CHEBI:15378"/>
        <dbReference type="ChEBI" id="CHEBI:57427"/>
    </reaction>
    <physiologicalReaction direction="left-to-right" evidence="7">
        <dbReference type="Rhea" id="RHEA:28732"/>
    </physiologicalReaction>
</comment>
<dbReference type="PANTHER" id="PTHR30086:SF15">
    <property type="entry name" value="LEUCINE EFFLUX PROTEIN"/>
    <property type="match status" value="1"/>
</dbReference>
<dbReference type="GO" id="GO:0005886">
    <property type="term" value="C:plasma membrane"/>
    <property type="evidence" value="ECO:0007669"/>
    <property type="project" value="UniProtKB-SubCell"/>
</dbReference>
<keyword evidence="5 8" id="KW-1133">Transmembrane helix</keyword>
<feature type="transmembrane region" description="Helical" evidence="8">
    <location>
        <begin position="83"/>
        <end position="105"/>
    </location>
</feature>
<dbReference type="NCBIfam" id="NF008201">
    <property type="entry name" value="PRK10958.1"/>
    <property type="match status" value="1"/>
</dbReference>
<keyword evidence="4 8" id="KW-0812">Transmembrane</keyword>
<sequence length="285" mass="31117">MEASPLMSNGVSLAVKPGNTGSGTRITPKQGVLAYTFGPRTDKSSGRLLKNTCSTNWKHHPFAHDRKIIKEVNVFAEYGVLNYWTYLVGAIFIVLVPGPNTLFVLKNSVSSGMKGGYLAACGVFIGDAVLMFLAWAGVATLIKTTPILFNIVRYLGAFYLLYLGSKILYATLKGKNSEAKSDEPQYGAIFKRALILSLTNPKAILFYVSFFVQFIDVNAPHTGISFFILATTLELVSFCYLSFLIISGAFVTQYIRTKKKLAKVGNSLIGLMFVGFAARLATLQS</sequence>
<comment type="similarity">
    <text evidence="2">Belongs to the Rht family.</text>
</comment>
<evidence type="ECO:0000256" key="1">
    <source>
        <dbReference type="ARBA" id="ARBA00004651"/>
    </source>
</evidence>
<evidence type="ECO:0000256" key="6">
    <source>
        <dbReference type="ARBA" id="ARBA00023136"/>
    </source>
</evidence>
<keyword evidence="3" id="KW-1003">Cell membrane</keyword>
<dbReference type="GO" id="GO:0015820">
    <property type="term" value="P:L-leucine transport"/>
    <property type="evidence" value="ECO:0007669"/>
    <property type="project" value="TreeGrafter"/>
</dbReference>
<protein>
    <submittedName>
        <fullName evidence="9">Transporter, LysE family protein</fullName>
    </submittedName>
</protein>
<dbReference type="InterPro" id="IPR001123">
    <property type="entry name" value="LeuE-type"/>
</dbReference>
<evidence type="ECO:0000256" key="4">
    <source>
        <dbReference type="ARBA" id="ARBA00022692"/>
    </source>
</evidence>
<gene>
    <name evidence="9" type="ORF">Asd1617_02279</name>
</gene>
<feature type="transmembrane region" description="Helical" evidence="8">
    <location>
        <begin position="193"/>
        <end position="215"/>
    </location>
</feature>
<dbReference type="PANTHER" id="PTHR30086">
    <property type="entry name" value="ARGININE EXPORTER PROTEIN ARGO"/>
    <property type="match status" value="1"/>
</dbReference>
<proteinExistence type="inferred from homology"/>
<evidence type="ECO:0000256" key="5">
    <source>
        <dbReference type="ARBA" id="ARBA00022989"/>
    </source>
</evidence>
<evidence type="ECO:0000256" key="7">
    <source>
        <dbReference type="ARBA" id="ARBA00048489"/>
    </source>
</evidence>
<evidence type="ECO:0000313" key="10">
    <source>
        <dbReference type="Proteomes" id="UP000031647"/>
    </source>
</evidence>
<comment type="subcellular location">
    <subcellularLocation>
        <location evidence="1">Cell membrane</location>
        <topology evidence="1">Multi-pass membrane protein</topology>
    </subcellularLocation>
</comment>
<keyword evidence="6 8" id="KW-0472">Membrane</keyword>
<organism evidence="9 10">
    <name type="scientific">Shigella dysenteriae 1617</name>
    <dbReference type="NCBI Taxonomy" id="754093"/>
    <lineage>
        <taxon>Bacteria</taxon>
        <taxon>Pseudomonadati</taxon>
        <taxon>Pseudomonadota</taxon>
        <taxon>Gammaproteobacteria</taxon>
        <taxon>Enterobacterales</taxon>
        <taxon>Enterobacteriaceae</taxon>
        <taxon>Shigella</taxon>
    </lineage>
</organism>
<dbReference type="PATRIC" id="fig|754093.4.peg.2214"/>
<feature type="transmembrane region" description="Helical" evidence="8">
    <location>
        <begin position="154"/>
        <end position="172"/>
    </location>
</feature>
<dbReference type="Proteomes" id="UP000031647">
    <property type="component" value="Chromosome"/>
</dbReference>
<feature type="transmembrane region" description="Helical" evidence="8">
    <location>
        <begin position="264"/>
        <end position="282"/>
    </location>
</feature>
<dbReference type="GO" id="GO:0015190">
    <property type="term" value="F:L-leucine transmembrane transporter activity"/>
    <property type="evidence" value="ECO:0007669"/>
    <property type="project" value="TreeGrafter"/>
</dbReference>
<dbReference type="AlphaFoldDB" id="A0A0A6ZTY0"/>
<evidence type="ECO:0000313" key="9">
    <source>
        <dbReference type="EMBL" id="AHA65106.1"/>
    </source>
</evidence>
<dbReference type="HOGENOM" id="CLU_079569_3_1_6"/>
<accession>A0A0A6ZTY0</accession>
<feature type="transmembrane region" description="Helical" evidence="8">
    <location>
        <begin position="227"/>
        <end position="252"/>
    </location>
</feature>
<dbReference type="KEGG" id="sdz:Asd1617_02279"/>
<evidence type="ECO:0000256" key="8">
    <source>
        <dbReference type="SAM" id="Phobius"/>
    </source>
</evidence>
<dbReference type="Pfam" id="PF01810">
    <property type="entry name" value="LysE"/>
    <property type="match status" value="1"/>
</dbReference>
<evidence type="ECO:0000256" key="2">
    <source>
        <dbReference type="ARBA" id="ARBA00007928"/>
    </source>
</evidence>
<feature type="transmembrane region" description="Helical" evidence="8">
    <location>
        <begin position="117"/>
        <end position="142"/>
    </location>
</feature>
<evidence type="ECO:0000256" key="3">
    <source>
        <dbReference type="ARBA" id="ARBA00022475"/>
    </source>
</evidence>
<name>A0A0A6ZTY0_SHIDY</name>
<reference evidence="9 10" key="1">
    <citation type="submission" date="2013-09" db="EMBL/GenBank/DDBJ databases">
        <title>Comparative genomics of Sd1617 to representative strains in evaluating its pathogenesis.</title>
        <authorList>
            <person name="Aksomboon Vongsawan A."/>
            <person name="Kapatral V."/>
            <person name="Vaisvil B."/>
            <person name="Serichantalergs O."/>
            <person name="Hale T.L."/>
            <person name="Mason C.J."/>
        </authorList>
    </citation>
    <scope>NUCLEOTIDE SEQUENCE [LARGE SCALE GENOMIC DNA]</scope>
    <source>
        <strain evidence="9 10">1617</strain>
    </source>
</reference>